<reference evidence="2 3" key="1">
    <citation type="journal article" date="2019" name="Nat. Ecol. Evol.">
        <title>Megaphylogeny resolves global patterns of mushroom evolution.</title>
        <authorList>
            <person name="Varga T."/>
            <person name="Krizsan K."/>
            <person name="Foldi C."/>
            <person name="Dima B."/>
            <person name="Sanchez-Garcia M."/>
            <person name="Sanchez-Ramirez S."/>
            <person name="Szollosi G.J."/>
            <person name="Szarkandi J.G."/>
            <person name="Papp V."/>
            <person name="Albert L."/>
            <person name="Andreopoulos W."/>
            <person name="Angelini C."/>
            <person name="Antonin V."/>
            <person name="Barry K.W."/>
            <person name="Bougher N.L."/>
            <person name="Buchanan P."/>
            <person name="Buyck B."/>
            <person name="Bense V."/>
            <person name="Catcheside P."/>
            <person name="Chovatia M."/>
            <person name="Cooper J."/>
            <person name="Damon W."/>
            <person name="Desjardin D."/>
            <person name="Finy P."/>
            <person name="Geml J."/>
            <person name="Haridas S."/>
            <person name="Hughes K."/>
            <person name="Justo A."/>
            <person name="Karasinski D."/>
            <person name="Kautmanova I."/>
            <person name="Kiss B."/>
            <person name="Kocsube S."/>
            <person name="Kotiranta H."/>
            <person name="LaButti K.M."/>
            <person name="Lechner B.E."/>
            <person name="Liimatainen K."/>
            <person name="Lipzen A."/>
            <person name="Lukacs Z."/>
            <person name="Mihaltcheva S."/>
            <person name="Morgado L.N."/>
            <person name="Niskanen T."/>
            <person name="Noordeloos M.E."/>
            <person name="Ohm R.A."/>
            <person name="Ortiz-Santana B."/>
            <person name="Ovrebo C."/>
            <person name="Racz N."/>
            <person name="Riley R."/>
            <person name="Savchenko A."/>
            <person name="Shiryaev A."/>
            <person name="Soop K."/>
            <person name="Spirin V."/>
            <person name="Szebenyi C."/>
            <person name="Tomsovsky M."/>
            <person name="Tulloss R.E."/>
            <person name="Uehling J."/>
            <person name="Grigoriev I.V."/>
            <person name="Vagvolgyi C."/>
            <person name="Papp T."/>
            <person name="Martin F.M."/>
            <person name="Miettinen O."/>
            <person name="Hibbett D.S."/>
            <person name="Nagy L.G."/>
        </authorList>
    </citation>
    <scope>NUCLEOTIDE SEQUENCE [LARGE SCALE GENOMIC DNA]</scope>
    <source>
        <strain evidence="2 3">CBS 962.96</strain>
    </source>
</reference>
<dbReference type="OrthoDB" id="3048978at2759"/>
<name>A0A4S8L8A5_DENBC</name>
<evidence type="ECO:0000256" key="1">
    <source>
        <dbReference type="SAM" id="MobiDB-lite"/>
    </source>
</evidence>
<proteinExistence type="predicted"/>
<evidence type="ECO:0000313" key="3">
    <source>
        <dbReference type="Proteomes" id="UP000297245"/>
    </source>
</evidence>
<dbReference type="EMBL" id="ML179572">
    <property type="protein sequence ID" value="THU84956.1"/>
    <property type="molecule type" value="Genomic_DNA"/>
</dbReference>
<accession>A0A4S8L8A5</accession>
<feature type="region of interest" description="Disordered" evidence="1">
    <location>
        <begin position="1"/>
        <end position="21"/>
    </location>
</feature>
<sequence>MLSPPGRGQGRLTKPSKRDTLNLSSAVDMDSEEGHSALASSKWISVEEAERNVWTAIHWPYAPRWTGTRPHTQEQSPLLTLPAEIVDRILGDQVLNERDHLALSGTCTAIRMGYSDAFWEATLKLHTPFSHNQFTYSLLSDPCNIRAARTIFPEPSPLPPRCKLWSTALGNIRAYRNSIFSASYASVTFSGSDPPIIKPGIDFYTPCYKPKHKKCQCLRAMGPSHAKVISNVNLRKTSWGHIFYHYQSLSEQVSHTSFESVTRINTRGKETEMFNLAAVDAAILRTLGGVYRAMNIRDEDAKRGRRRKAPKDRDW</sequence>
<dbReference type="Proteomes" id="UP000297245">
    <property type="component" value="Unassembled WGS sequence"/>
</dbReference>
<evidence type="ECO:0000313" key="2">
    <source>
        <dbReference type="EMBL" id="THU84956.1"/>
    </source>
</evidence>
<protein>
    <submittedName>
        <fullName evidence="2">Uncharacterized protein</fullName>
    </submittedName>
</protein>
<organism evidence="2 3">
    <name type="scientific">Dendrothele bispora (strain CBS 962.96)</name>
    <dbReference type="NCBI Taxonomy" id="1314807"/>
    <lineage>
        <taxon>Eukaryota</taxon>
        <taxon>Fungi</taxon>
        <taxon>Dikarya</taxon>
        <taxon>Basidiomycota</taxon>
        <taxon>Agaricomycotina</taxon>
        <taxon>Agaricomycetes</taxon>
        <taxon>Agaricomycetidae</taxon>
        <taxon>Agaricales</taxon>
        <taxon>Agaricales incertae sedis</taxon>
        <taxon>Dendrothele</taxon>
    </lineage>
</organism>
<keyword evidence="3" id="KW-1185">Reference proteome</keyword>
<gene>
    <name evidence="2" type="ORF">K435DRAFT_395810</name>
</gene>
<dbReference type="AlphaFoldDB" id="A0A4S8L8A5"/>